<dbReference type="Proteomes" id="UP001331515">
    <property type="component" value="Unassembled WGS sequence"/>
</dbReference>
<comment type="cofactor">
    <cofactor evidence="8">
        <name>Ca(2+)</name>
        <dbReference type="ChEBI" id="CHEBI:29108"/>
    </cofactor>
</comment>
<dbReference type="Pfam" id="PF08526">
    <property type="entry name" value="PAD_N"/>
    <property type="match status" value="1"/>
</dbReference>
<evidence type="ECO:0000259" key="10">
    <source>
        <dbReference type="Pfam" id="PF03068"/>
    </source>
</evidence>
<dbReference type="InterPro" id="IPR004303">
    <property type="entry name" value="PAD"/>
</dbReference>
<evidence type="ECO:0000256" key="7">
    <source>
        <dbReference type="ARBA" id="ARBA00048487"/>
    </source>
</evidence>
<dbReference type="SUPFAM" id="SSF55909">
    <property type="entry name" value="Pentein"/>
    <property type="match status" value="1"/>
</dbReference>
<evidence type="ECO:0000256" key="5">
    <source>
        <dbReference type="ARBA" id="ARBA00022801"/>
    </source>
</evidence>
<dbReference type="AlphaFoldDB" id="A0AAN8E6S0"/>
<dbReference type="GO" id="GO:0005634">
    <property type="term" value="C:nucleus"/>
    <property type="evidence" value="ECO:0007669"/>
    <property type="project" value="TreeGrafter"/>
</dbReference>
<feature type="active site" evidence="9">
    <location>
        <position position="481"/>
    </location>
</feature>
<protein>
    <recommendedName>
        <fullName evidence="3 8">Protein-arginine deiminase</fullName>
        <ecNumber evidence="3 8">3.5.3.15</ecNumber>
    </recommendedName>
</protein>
<proteinExistence type="inferred from homology"/>
<dbReference type="EMBL" id="JAURVH010001514">
    <property type="protein sequence ID" value="KAK5933573.1"/>
    <property type="molecule type" value="Genomic_DNA"/>
</dbReference>
<feature type="active site" evidence="9">
    <location>
        <position position="358"/>
    </location>
</feature>
<evidence type="ECO:0000256" key="3">
    <source>
        <dbReference type="ARBA" id="ARBA00012200"/>
    </source>
</evidence>
<dbReference type="InterPro" id="IPR013530">
    <property type="entry name" value="PAD_C"/>
</dbReference>
<evidence type="ECO:0000313" key="14">
    <source>
        <dbReference type="Proteomes" id="UP001331515"/>
    </source>
</evidence>
<comment type="subcellular location">
    <subcellularLocation>
        <location evidence="1 8">Cytoplasm</location>
    </subcellularLocation>
</comment>
<evidence type="ECO:0000256" key="1">
    <source>
        <dbReference type="ARBA" id="ARBA00004496"/>
    </source>
</evidence>
<evidence type="ECO:0000256" key="8">
    <source>
        <dbReference type="PIRNR" id="PIRNR001247"/>
    </source>
</evidence>
<feature type="domain" description="Protein-arginine deiminase C-terminal" evidence="10">
    <location>
        <begin position="292"/>
        <end position="678"/>
    </location>
</feature>
<dbReference type="Pfam" id="PF03068">
    <property type="entry name" value="PAD"/>
    <property type="match status" value="1"/>
</dbReference>
<comment type="function">
    <text evidence="8">Catalyzes the deimination of arginine residues of proteins.</text>
</comment>
<name>A0AAN8E6S0_CHAGU</name>
<feature type="domain" description="Protein-arginine deiminase (PAD) N-terminal" evidence="11">
    <location>
        <begin position="1"/>
        <end position="109"/>
    </location>
</feature>
<evidence type="ECO:0000259" key="12">
    <source>
        <dbReference type="Pfam" id="PF08527"/>
    </source>
</evidence>
<dbReference type="PIRSF" id="PIRSF001247">
    <property type="entry name" value="Protein-arginine_deiminase"/>
    <property type="match status" value="1"/>
</dbReference>
<comment type="catalytic activity">
    <reaction evidence="7 8">
        <text>L-arginyl-[protein] + H2O = L-citrullyl-[protein] + NH4(+)</text>
        <dbReference type="Rhea" id="RHEA:18089"/>
        <dbReference type="Rhea" id="RHEA-COMP:10532"/>
        <dbReference type="Rhea" id="RHEA-COMP:10588"/>
        <dbReference type="ChEBI" id="CHEBI:15377"/>
        <dbReference type="ChEBI" id="CHEBI:28938"/>
        <dbReference type="ChEBI" id="CHEBI:29965"/>
        <dbReference type="ChEBI" id="CHEBI:83397"/>
        <dbReference type="EC" id="3.5.3.15"/>
    </reaction>
</comment>
<dbReference type="SUPFAM" id="SSF49503">
    <property type="entry name" value="Cupredoxins"/>
    <property type="match status" value="1"/>
</dbReference>
<keyword evidence="4 8" id="KW-0963">Cytoplasm</keyword>
<dbReference type="GO" id="GO:0005737">
    <property type="term" value="C:cytoplasm"/>
    <property type="evidence" value="ECO:0007669"/>
    <property type="project" value="UniProtKB-SubCell"/>
</dbReference>
<keyword evidence="5 8" id="KW-0378">Hydrolase</keyword>
<keyword evidence="14" id="KW-1185">Reference proteome</keyword>
<evidence type="ECO:0000259" key="11">
    <source>
        <dbReference type="Pfam" id="PF08526"/>
    </source>
</evidence>
<gene>
    <name evidence="13" type="ORF">CgunFtcFv8_014042</name>
</gene>
<sequence>MMHLRTFRVDYEHVTSVVCVVDSELNVNLNRSAPPGSEFFSVKSTATVQYSISPRPRETSHLSPIPLKGNSALLIRMSCASDYENDGKLSIRYYGEKKDVLGSALLHLTAVEISLDVDADRDGVVEKNNANKGSWKWGSNGHGAILLVNCDSERMFLKKPDSEQDQVSKVSDLKDMSVMVLRTKGPAKLPEGYKLTMHISQGDAESVRVFRASSSGVESNLLQKLFNHFVKEYPLVLSNEVLSQEVPYLGGVSEMKFHVEGLRFPDKDFDGLISINLSLLEPISDGLPETPIFTDTAVFRVAPWIMTPNTLQPVEVFVCSTSDNYQFLKGMRNLVTKSGYKLKICHEYMNRGDRWMQDELEFGYIDSPHHRFPVVLDSPRDRGLKDFPYDELLGPDFGYVTRVAQREDVSSLDSFGNLEVSPPVTVNGKNYPLGRILIGVAFPTATKGRNMTKVVQDFLWAQKVQEPVALFSDWLVVGHIDEFMTFVPAPDRKGFRLLLASPDAGYKLFRGLQRDGHGQAKLFEGLKDEEQQTVDEILNDKGLAAENNYVQSCIDWNRDVLKRELGLDDEDIIDLPILFKLVMKENDNNKAESELRAVAYYPDMVNMIVLGKNLGIPKPFGPKVNGRCALEVEMCSLMEGLGLSCTFIDDFASYHKQLGEVHCGSNVRREPFDFKWWNLEM</sequence>
<dbReference type="EC" id="3.5.3.15" evidence="3 8"/>
<feature type="active site" evidence="9">
    <location>
        <position position="479"/>
    </location>
</feature>
<dbReference type="InterPro" id="IPR013732">
    <property type="entry name" value="PAD_N"/>
</dbReference>
<dbReference type="GO" id="GO:0005509">
    <property type="term" value="F:calcium ion binding"/>
    <property type="evidence" value="ECO:0007669"/>
    <property type="project" value="UniProtKB-UniRule"/>
</dbReference>
<organism evidence="13 14">
    <name type="scientific">Champsocephalus gunnari</name>
    <name type="common">Mackerel icefish</name>
    <dbReference type="NCBI Taxonomy" id="52237"/>
    <lineage>
        <taxon>Eukaryota</taxon>
        <taxon>Metazoa</taxon>
        <taxon>Chordata</taxon>
        <taxon>Craniata</taxon>
        <taxon>Vertebrata</taxon>
        <taxon>Euteleostomi</taxon>
        <taxon>Actinopterygii</taxon>
        <taxon>Neopterygii</taxon>
        <taxon>Teleostei</taxon>
        <taxon>Neoteleostei</taxon>
        <taxon>Acanthomorphata</taxon>
        <taxon>Eupercaria</taxon>
        <taxon>Perciformes</taxon>
        <taxon>Notothenioidei</taxon>
        <taxon>Channichthyidae</taxon>
        <taxon>Champsocephalus</taxon>
    </lineage>
</organism>
<dbReference type="FunFam" id="2.60.40.1700:FF:000001">
    <property type="entry name" value="Protein-arginine deiminase type-2"/>
    <property type="match status" value="1"/>
</dbReference>
<evidence type="ECO:0000256" key="9">
    <source>
        <dbReference type="PIRSR" id="PIRSR001247-1"/>
    </source>
</evidence>
<feature type="domain" description="Protein-arginine deiminase (PAD) central" evidence="12">
    <location>
        <begin position="111"/>
        <end position="281"/>
    </location>
</feature>
<dbReference type="InterPro" id="IPR013733">
    <property type="entry name" value="Prot_Arg_deaminase_cen_dom"/>
</dbReference>
<evidence type="ECO:0000256" key="6">
    <source>
        <dbReference type="ARBA" id="ARBA00022837"/>
    </source>
</evidence>
<comment type="caution">
    <text evidence="13">The sequence shown here is derived from an EMBL/GenBank/DDBJ whole genome shotgun (WGS) entry which is preliminary data.</text>
</comment>
<dbReference type="Gene3D" id="3.75.10.10">
    <property type="entry name" value="L-arginine/glycine Amidinotransferase, Chain A"/>
    <property type="match status" value="1"/>
</dbReference>
<dbReference type="PANTHER" id="PTHR10837:SF8">
    <property type="entry name" value="PROTEIN-ARGININE DEIMINASE"/>
    <property type="match status" value="1"/>
</dbReference>
<accession>A0AAN8E6S0</accession>
<dbReference type="PANTHER" id="PTHR10837">
    <property type="entry name" value="PEPTIDYLARGININE DEIMINASE"/>
    <property type="match status" value="1"/>
</dbReference>
<dbReference type="Gene3D" id="2.60.40.1700">
    <property type="entry name" value="Protein-arginine deiminase, central domain"/>
    <property type="match status" value="1"/>
</dbReference>
<dbReference type="Gene3D" id="2.60.40.1860">
    <property type="entry name" value="Protein-arginine deiminase, N-terminal domain"/>
    <property type="match status" value="1"/>
</dbReference>
<evidence type="ECO:0000313" key="13">
    <source>
        <dbReference type="EMBL" id="KAK5933573.1"/>
    </source>
</evidence>
<feature type="active site" evidence="9">
    <location>
        <position position="663"/>
    </location>
</feature>
<dbReference type="Pfam" id="PF08527">
    <property type="entry name" value="PAD_M"/>
    <property type="match status" value="1"/>
</dbReference>
<dbReference type="InterPro" id="IPR008972">
    <property type="entry name" value="Cupredoxin"/>
</dbReference>
<dbReference type="GO" id="GO:0004668">
    <property type="term" value="F:protein-arginine deiminase activity"/>
    <property type="evidence" value="ECO:0007669"/>
    <property type="project" value="UniProtKB-UniRule"/>
</dbReference>
<dbReference type="InterPro" id="IPR038685">
    <property type="entry name" value="PAD_N_sf"/>
</dbReference>
<comment type="similarity">
    <text evidence="2 8">Belongs to the protein arginine deiminase family.</text>
</comment>
<dbReference type="InterPro" id="IPR036556">
    <property type="entry name" value="PAD_central_sf"/>
</dbReference>
<evidence type="ECO:0000256" key="4">
    <source>
        <dbReference type="ARBA" id="ARBA00022490"/>
    </source>
</evidence>
<keyword evidence="6 8" id="KW-0106">Calcium</keyword>
<dbReference type="FunFam" id="3.75.10.10:FF:000003">
    <property type="entry name" value="Protein-arginine deiminase type-2"/>
    <property type="match status" value="1"/>
</dbReference>
<evidence type="ECO:0000256" key="2">
    <source>
        <dbReference type="ARBA" id="ARBA00008166"/>
    </source>
</evidence>
<reference evidence="13 14" key="1">
    <citation type="journal article" date="2023" name="Mol. Biol. Evol.">
        <title>Genomics of Secondarily Temperate Adaptation in the Only Non-Antarctic Icefish.</title>
        <authorList>
            <person name="Rivera-Colon A.G."/>
            <person name="Rayamajhi N."/>
            <person name="Minhas B.F."/>
            <person name="Madrigal G."/>
            <person name="Bilyk K.T."/>
            <person name="Yoon V."/>
            <person name="Hune M."/>
            <person name="Gregory S."/>
            <person name="Cheng C.H.C."/>
            <person name="Catchen J.M."/>
        </authorList>
    </citation>
    <scope>NUCLEOTIDE SEQUENCE [LARGE SCALE GENOMIC DNA]</scope>
    <source>
        <tissue evidence="13">White muscle</tissue>
    </source>
</reference>
<dbReference type="SUPFAM" id="SSF110083">
    <property type="entry name" value="Peptidylarginine deiminase Pad4, middle domain"/>
    <property type="match status" value="1"/>
</dbReference>